<proteinExistence type="predicted"/>
<dbReference type="Proteomes" id="UP000789525">
    <property type="component" value="Unassembled WGS sequence"/>
</dbReference>
<protein>
    <submittedName>
        <fullName evidence="1">6767_t:CDS:1</fullName>
    </submittedName>
</protein>
<dbReference type="EMBL" id="CAJVPT010019637">
    <property type="protein sequence ID" value="CAG8642704.1"/>
    <property type="molecule type" value="Genomic_DNA"/>
</dbReference>
<keyword evidence="2" id="KW-1185">Reference proteome</keyword>
<feature type="non-terminal residue" evidence="1">
    <location>
        <position position="553"/>
    </location>
</feature>
<sequence length="553" mass="61549">LITNYYLGFGDGAAFAIRRPDCVTLDEGSNLGLVLGSYEQIGSIGIATKPSLDGKTGVNGTSLILPTKEFTNHFTNKESISISIPQEVCFNSYGYFSNMESNSDVITLATFKGLVNAAIIKCNIGTGNVILCGIDPFSSTADSRETVGQDNEHAMRKQFIRSLLTILGIMSTDILIPNLSKEIYLVALRPAIKDLLLHNIKKLEESDGMIKAGHNSFRAVESSSYEYKEDCVNDPDPQALKIVVGDELPPSSKTPCFNFERYFHELSNARSSTDTFKFHNFEFGSLVLYGEVLESTQALLEKNIKFTQQLPGGFVTLATQQTQGYGRGGNTWISPPGCLQFSFVMRHSVNNQSASVVFIQYLLSLSVVEAVRTKPGYEDVPLRLKWPNDIYAEIFNDPSASPELVKIGGVLVKSEFFKNEFLLISGCGVNLSNAAPTTSINQIIDKYNESHHTSRQLKPFSQEELLARILVKFELFYTEFCGNGSGYESFLDVYYERWLHSDQVVTLENHENRRARIIGIDNFGFLRAFILDSNEVVTLQPDGNRFDIMKGMI</sequence>
<feature type="non-terminal residue" evidence="1">
    <location>
        <position position="1"/>
    </location>
</feature>
<accession>A0ACA9NCB6</accession>
<gene>
    <name evidence="1" type="ORF">ACOLOM_LOCUS7994</name>
</gene>
<organism evidence="1 2">
    <name type="scientific">Acaulospora colombiana</name>
    <dbReference type="NCBI Taxonomy" id="27376"/>
    <lineage>
        <taxon>Eukaryota</taxon>
        <taxon>Fungi</taxon>
        <taxon>Fungi incertae sedis</taxon>
        <taxon>Mucoromycota</taxon>
        <taxon>Glomeromycotina</taxon>
        <taxon>Glomeromycetes</taxon>
        <taxon>Diversisporales</taxon>
        <taxon>Acaulosporaceae</taxon>
        <taxon>Acaulospora</taxon>
    </lineage>
</organism>
<name>A0ACA9NCB6_9GLOM</name>
<evidence type="ECO:0000313" key="2">
    <source>
        <dbReference type="Proteomes" id="UP000789525"/>
    </source>
</evidence>
<evidence type="ECO:0000313" key="1">
    <source>
        <dbReference type="EMBL" id="CAG8642704.1"/>
    </source>
</evidence>
<reference evidence="1" key="1">
    <citation type="submission" date="2021-06" db="EMBL/GenBank/DDBJ databases">
        <authorList>
            <person name="Kallberg Y."/>
            <person name="Tangrot J."/>
            <person name="Rosling A."/>
        </authorList>
    </citation>
    <scope>NUCLEOTIDE SEQUENCE</scope>
    <source>
        <strain evidence="1">CL356</strain>
    </source>
</reference>
<comment type="caution">
    <text evidence="1">The sequence shown here is derived from an EMBL/GenBank/DDBJ whole genome shotgun (WGS) entry which is preliminary data.</text>
</comment>